<dbReference type="OrthoDB" id="9786064at2"/>
<dbReference type="EMBL" id="FNUG01000001">
    <property type="protein sequence ID" value="SEE28703.1"/>
    <property type="molecule type" value="Genomic_DNA"/>
</dbReference>
<name>A0A1H5HL13_9FLAO</name>
<proteinExistence type="predicted"/>
<dbReference type="AlphaFoldDB" id="A0A1H5HL13"/>
<keyword evidence="1" id="KW-0812">Transmembrane</keyword>
<feature type="transmembrane region" description="Helical" evidence="1">
    <location>
        <begin position="105"/>
        <end position="123"/>
    </location>
</feature>
<feature type="transmembrane region" description="Helical" evidence="1">
    <location>
        <begin position="40"/>
        <end position="60"/>
    </location>
</feature>
<sequence length="201" mass="22791">MNFLLKIVSYLFHPVWMPFAGTLLYFLISPRFFPLPVVKAKVLAIAIMTVFIPIVFFLMLKTLGKTSSHFLSDVRERKWPLLLSAFLDLLILKFVLDTFDYPELYFFFLGIFLSTLTALLLVFVRIKVSLHMVGLGGVLAFLILLSFHFHLNLIFTISFLIAVTGLTATSRLHYKAHTSTELVLGILLGIVPQIAIALAWL</sequence>
<keyword evidence="1" id="KW-0472">Membrane</keyword>
<keyword evidence="1" id="KW-1133">Transmembrane helix</keyword>
<dbReference type="RefSeq" id="WP_093110836.1">
    <property type="nucleotide sequence ID" value="NZ_FNGG01000001.1"/>
</dbReference>
<evidence type="ECO:0000313" key="2">
    <source>
        <dbReference type="EMBL" id="SEE28703.1"/>
    </source>
</evidence>
<feature type="transmembrane region" description="Helical" evidence="1">
    <location>
        <begin position="7"/>
        <end position="28"/>
    </location>
</feature>
<feature type="transmembrane region" description="Helical" evidence="1">
    <location>
        <begin position="182"/>
        <end position="200"/>
    </location>
</feature>
<keyword evidence="3" id="KW-1185">Reference proteome</keyword>
<protein>
    <recommendedName>
        <fullName evidence="4">PAP2 superfamily protein</fullName>
    </recommendedName>
</protein>
<feature type="transmembrane region" description="Helical" evidence="1">
    <location>
        <begin position="81"/>
        <end position="99"/>
    </location>
</feature>
<dbReference type="Proteomes" id="UP000199448">
    <property type="component" value="Unassembled WGS sequence"/>
</dbReference>
<evidence type="ECO:0000313" key="3">
    <source>
        <dbReference type="Proteomes" id="UP000199448"/>
    </source>
</evidence>
<organism evidence="2 3">
    <name type="scientific">Salinimicrobium catena</name>
    <dbReference type="NCBI Taxonomy" id="390640"/>
    <lineage>
        <taxon>Bacteria</taxon>
        <taxon>Pseudomonadati</taxon>
        <taxon>Bacteroidota</taxon>
        <taxon>Flavobacteriia</taxon>
        <taxon>Flavobacteriales</taxon>
        <taxon>Flavobacteriaceae</taxon>
        <taxon>Salinimicrobium</taxon>
    </lineage>
</organism>
<reference evidence="2 3" key="1">
    <citation type="submission" date="2016-10" db="EMBL/GenBank/DDBJ databases">
        <authorList>
            <person name="de Groot N.N."/>
        </authorList>
    </citation>
    <scope>NUCLEOTIDE SEQUENCE [LARGE SCALE GENOMIC DNA]</scope>
    <source>
        <strain evidence="2 3">DSM 23553</strain>
    </source>
</reference>
<accession>A0A1H5HL13</accession>
<evidence type="ECO:0000256" key="1">
    <source>
        <dbReference type="SAM" id="Phobius"/>
    </source>
</evidence>
<gene>
    <name evidence="2" type="ORF">SAMN04488034_101189</name>
</gene>
<dbReference type="STRING" id="390640.SAMN04488034_101189"/>
<evidence type="ECO:0008006" key="4">
    <source>
        <dbReference type="Google" id="ProtNLM"/>
    </source>
</evidence>